<evidence type="ECO:0000313" key="1">
    <source>
        <dbReference type="EMBL" id="NUY94974.1"/>
    </source>
</evidence>
<reference evidence="1 2" key="1">
    <citation type="submission" date="2020-05" db="EMBL/GenBank/DDBJ databases">
        <title>Whole Genome Sequences of Enterobacteriales Associated with the International Space Station.</title>
        <authorList>
            <person name="Bharadwaj A."/>
            <person name="Daudu R."/>
            <person name="Singh N."/>
            <person name="Wood J."/>
            <person name="Debieu M."/>
            <person name="Mason C."/>
            <person name="Wang C."/>
            <person name="Venkateswaran K."/>
        </authorList>
    </citation>
    <scope>NUCLEOTIDE SEQUENCE [LARGE SCALE GENOMIC DNA]</scope>
    <source>
        <strain evidence="1 2">IF5SW-B1</strain>
    </source>
</reference>
<dbReference type="EMBL" id="JABWPM010000001">
    <property type="protein sequence ID" value="NUY94974.1"/>
    <property type="molecule type" value="Genomic_DNA"/>
</dbReference>
<comment type="caution">
    <text evidence="1">The sequence shown here is derived from an EMBL/GenBank/DDBJ whole genome shotgun (WGS) entry which is preliminary data.</text>
</comment>
<dbReference type="RefSeq" id="WP_122983607.1">
    <property type="nucleotide sequence ID" value="NZ_JABWPE010000001.1"/>
</dbReference>
<name>A0A7Y6NAK9_9GAMM</name>
<gene>
    <name evidence="1" type="ORF">HU668_00700</name>
</gene>
<accession>A0A7Y6NAK9</accession>
<proteinExistence type="predicted"/>
<dbReference type="AlphaFoldDB" id="A0A7Y6NAK9"/>
<dbReference type="GeneID" id="57343632"/>
<organism evidence="1 2">
    <name type="scientific">Pantoea brenneri</name>
    <dbReference type="NCBI Taxonomy" id="472694"/>
    <lineage>
        <taxon>Bacteria</taxon>
        <taxon>Pseudomonadati</taxon>
        <taxon>Pseudomonadota</taxon>
        <taxon>Gammaproteobacteria</taxon>
        <taxon>Enterobacterales</taxon>
        <taxon>Erwiniaceae</taxon>
        <taxon>Pantoea</taxon>
    </lineage>
</organism>
<dbReference type="Proteomes" id="UP000566985">
    <property type="component" value="Unassembled WGS sequence"/>
</dbReference>
<sequence>MSPFNKHRPFISLSRRQRRKKVIELKNRIYRERHRCGGMFYDDCDIQHYQNNPDSIWAWSDIYFVGRDPADLWNAEIITAKLMFQDAVHHRAFNEAWAMLSQQQQEEEVRYETTPNVNSKGKIVSHTLVHQEKQAYAIFGGLTFWQFIEKREREIAQDEPPEVCCGYQLLPGFAYGHGLRMVVDAEALSVPVIEAAIEDFLKRMWDVAWGTAIYRREDLRSGY</sequence>
<protein>
    <submittedName>
        <fullName evidence="1">Uncharacterized protein</fullName>
    </submittedName>
</protein>
<evidence type="ECO:0000313" key="2">
    <source>
        <dbReference type="Proteomes" id="UP000566985"/>
    </source>
</evidence>